<dbReference type="SUPFAM" id="SSF82657">
    <property type="entry name" value="BolA-like"/>
    <property type="match status" value="1"/>
</dbReference>
<proteinExistence type="inferred from homology"/>
<dbReference type="RefSeq" id="WP_258568455.1">
    <property type="nucleotide sequence ID" value="NZ_CP092900.1"/>
</dbReference>
<organism evidence="2 3">
    <name type="scientific">Candidatus Comchoanobacter bicostacola</name>
    <dbReference type="NCBI Taxonomy" id="2919598"/>
    <lineage>
        <taxon>Bacteria</taxon>
        <taxon>Pseudomonadati</taxon>
        <taxon>Pseudomonadota</taxon>
        <taxon>Gammaproteobacteria</taxon>
        <taxon>Candidatus Comchoanobacterales</taxon>
        <taxon>Candidatus Comchoanobacteraceae</taxon>
        <taxon>Candidatus Comchoanobacter</taxon>
    </lineage>
</organism>
<dbReference type="PIRSF" id="PIRSF003113">
    <property type="entry name" value="BolA"/>
    <property type="match status" value="1"/>
</dbReference>
<evidence type="ECO:0000256" key="1">
    <source>
        <dbReference type="RuleBase" id="RU003860"/>
    </source>
</evidence>
<evidence type="ECO:0000313" key="2">
    <source>
        <dbReference type="EMBL" id="UTC24670.1"/>
    </source>
</evidence>
<dbReference type="Pfam" id="PF01722">
    <property type="entry name" value="BolA"/>
    <property type="match status" value="1"/>
</dbReference>
<evidence type="ECO:0000313" key="3">
    <source>
        <dbReference type="Proteomes" id="UP001055955"/>
    </source>
</evidence>
<dbReference type="Gene3D" id="3.30.300.90">
    <property type="entry name" value="BolA-like"/>
    <property type="match status" value="1"/>
</dbReference>
<name>A0ABY5DLM3_9GAMM</name>
<comment type="similarity">
    <text evidence="1">Belongs to the BolA/IbaG family.</text>
</comment>
<gene>
    <name evidence="2" type="ORF">MMH89_00630</name>
</gene>
<reference evidence="2 3" key="1">
    <citation type="journal article" date="2022" name="Nat. Microbiol.">
        <title>The microbiome of a bacterivorous marine choanoflagellate contains a resource-demanding obligate bacterial associate.</title>
        <authorList>
            <person name="Needham D.M."/>
            <person name="Poirier C."/>
            <person name="Bachy C."/>
            <person name="George E.E."/>
            <person name="Wilken S."/>
            <person name="Yung C.C.M."/>
            <person name="Limardo A.J."/>
            <person name="Morando M."/>
            <person name="Sudek L."/>
            <person name="Malmstrom R.R."/>
            <person name="Keeling P.J."/>
            <person name="Santoro A.E."/>
            <person name="Worden A.Z."/>
        </authorList>
    </citation>
    <scope>NUCLEOTIDE SEQUENCE [LARGE SCALE GENOMIC DNA]</scope>
    <source>
        <strain evidence="2 3">Comchoano-1</strain>
    </source>
</reference>
<accession>A0ABY5DLM3</accession>
<dbReference type="InterPro" id="IPR036065">
    <property type="entry name" value="BolA-like_sf"/>
</dbReference>
<dbReference type="Proteomes" id="UP001055955">
    <property type="component" value="Chromosome"/>
</dbReference>
<protein>
    <submittedName>
        <fullName evidence="2">BolA/IbaG family iron-sulfur metabolism protein</fullName>
    </submittedName>
</protein>
<dbReference type="InterPro" id="IPR002634">
    <property type="entry name" value="BolA"/>
</dbReference>
<dbReference type="EMBL" id="CP092900">
    <property type="protein sequence ID" value="UTC24670.1"/>
    <property type="molecule type" value="Genomic_DNA"/>
</dbReference>
<keyword evidence="3" id="KW-1185">Reference proteome</keyword>
<sequence length="67" mass="7487">MNEMIEKLQQVLGPDVSLLSDGAHWKVIVPHSAVAGDTRVAYHRKIKKVLIPWFDSGVIHALTIEVK</sequence>